<organism evidence="2 3">
    <name type="scientific">Peribacillus deserti</name>
    <dbReference type="NCBI Taxonomy" id="673318"/>
    <lineage>
        <taxon>Bacteria</taxon>
        <taxon>Bacillati</taxon>
        <taxon>Bacillota</taxon>
        <taxon>Bacilli</taxon>
        <taxon>Bacillales</taxon>
        <taxon>Bacillaceae</taxon>
        <taxon>Peribacillus</taxon>
    </lineage>
</organism>
<reference evidence="2 3" key="1">
    <citation type="submission" date="2017-11" db="EMBL/GenBank/DDBJ databases">
        <title>Comparitive Functional Genomics of Dry Heat Resistant strains isolated from the Viking Spacecraft.</title>
        <authorList>
            <person name="Seuylemezian A."/>
            <person name="Cooper K."/>
            <person name="Vaishampayan P."/>
        </authorList>
    </citation>
    <scope>NUCLEOTIDE SEQUENCE [LARGE SCALE GENOMIC DNA]</scope>
    <source>
        <strain evidence="2 3">V1-29</strain>
    </source>
</reference>
<evidence type="ECO:0000313" key="3">
    <source>
        <dbReference type="Proteomes" id="UP000234748"/>
    </source>
</evidence>
<evidence type="ECO:0000313" key="2">
    <source>
        <dbReference type="EMBL" id="PLT31808.1"/>
    </source>
</evidence>
<dbReference type="InterPro" id="IPR029058">
    <property type="entry name" value="AB_hydrolase_fold"/>
</dbReference>
<dbReference type="PANTHER" id="PTHR45856">
    <property type="entry name" value="ALPHA/BETA-HYDROLASES SUPERFAMILY PROTEIN"/>
    <property type="match status" value="1"/>
</dbReference>
<dbReference type="OrthoDB" id="6450827at2"/>
<dbReference type="Gene3D" id="3.40.50.1820">
    <property type="entry name" value="alpha/beta hydrolase"/>
    <property type="match status" value="1"/>
</dbReference>
<dbReference type="Proteomes" id="UP000234748">
    <property type="component" value="Unassembled WGS sequence"/>
</dbReference>
<dbReference type="GO" id="GO:0006629">
    <property type="term" value="P:lipid metabolic process"/>
    <property type="evidence" value="ECO:0007669"/>
    <property type="project" value="InterPro"/>
</dbReference>
<dbReference type="Pfam" id="PF01764">
    <property type="entry name" value="Lipase_3"/>
    <property type="match status" value="1"/>
</dbReference>
<gene>
    <name evidence="2" type="ORF">CUU66_01225</name>
</gene>
<dbReference type="PANTHER" id="PTHR45856:SF24">
    <property type="entry name" value="FUNGAL LIPASE-LIKE DOMAIN-CONTAINING PROTEIN"/>
    <property type="match status" value="1"/>
</dbReference>
<dbReference type="InterPro" id="IPR051218">
    <property type="entry name" value="Sec_MonoDiacylglyc_Lipase"/>
</dbReference>
<dbReference type="AlphaFoldDB" id="A0A2N5MBT7"/>
<comment type="caution">
    <text evidence="2">The sequence shown here is derived from an EMBL/GenBank/DDBJ whole genome shotgun (WGS) entry which is preliminary data.</text>
</comment>
<dbReference type="InterPro" id="IPR002921">
    <property type="entry name" value="Fungal_lipase-type"/>
</dbReference>
<proteinExistence type="predicted"/>
<protein>
    <recommendedName>
        <fullName evidence="1">Fungal lipase-type domain-containing protein</fullName>
    </recommendedName>
</protein>
<accession>A0A2N5MBT7</accession>
<name>A0A2N5MBT7_9BACI</name>
<dbReference type="EMBL" id="PGUY01000002">
    <property type="protein sequence ID" value="PLT31808.1"/>
    <property type="molecule type" value="Genomic_DNA"/>
</dbReference>
<dbReference type="SUPFAM" id="SSF53474">
    <property type="entry name" value="alpha/beta-Hydrolases"/>
    <property type="match status" value="1"/>
</dbReference>
<feature type="domain" description="Fungal lipase-type" evidence="1">
    <location>
        <begin position="128"/>
        <end position="238"/>
    </location>
</feature>
<evidence type="ECO:0000259" key="1">
    <source>
        <dbReference type="Pfam" id="PF01764"/>
    </source>
</evidence>
<sequence>MYLMATCSEVSNISCSFIFSSLLHPLMNNKSIKVIKIRRFIIFPISQFFVYYKYSVVTGGGTMPIGTVKDKVYHQLSNAAYNTSHRPKVDVKIGSEIQTWTQVKNNKFVTHDNTGFDAKVFERKGEIVIAFRGTEKTRLQDIVTDAAYIANTKAKPDVALPWLDKVDKYDITEKMAKVASRIPHPAAQAAAVALPHLKQNQFDSAEQLVKQVKKEYPNAHVSVTGHSLGGAEAGYTGAVCDVEAVTFNAPSVVHLLPEDMQKKVKKGYYDRQIVNYVNPKDSVGAGAIHPYERHIGSTYYIGTKFALENANSTVLGRARDSFTGPARHHLRHFLFDNVGNINNPLLMNALSGHFEYQSPRFGGETATIDLTPGHLGDLSTKLLEASQGVEDATNKIKKIAYSMDRIKIYAGLQNDVLQESHFFYSWFDHQTNKMANDMKSAKDLFVKADKLP</sequence>
<keyword evidence="3" id="KW-1185">Reference proteome</keyword>